<accession>A0ABX1QR14</accession>
<comment type="caution">
    <text evidence="1">The sequence shown here is derived from an EMBL/GenBank/DDBJ whole genome shotgun (WGS) entry which is preliminary data.</text>
</comment>
<feature type="non-terminal residue" evidence="1">
    <location>
        <position position="1"/>
    </location>
</feature>
<evidence type="ECO:0000313" key="2">
    <source>
        <dbReference type="Proteomes" id="UP000767947"/>
    </source>
</evidence>
<dbReference type="Proteomes" id="UP000767947">
    <property type="component" value="Unassembled WGS sequence"/>
</dbReference>
<evidence type="ECO:0000313" key="1">
    <source>
        <dbReference type="EMBL" id="NMH23733.1"/>
    </source>
</evidence>
<feature type="non-terminal residue" evidence="1">
    <location>
        <position position="88"/>
    </location>
</feature>
<reference evidence="1 2" key="1">
    <citation type="submission" date="2020-02" db="EMBL/GenBank/DDBJ databases">
        <title>Flavobacterium sp. genome.</title>
        <authorList>
            <person name="Jung H.S."/>
            <person name="Baek J.H."/>
            <person name="Jeon C.O."/>
        </authorList>
    </citation>
    <scope>NUCLEOTIDE SEQUENCE [LARGE SCALE GENOMIC DNA]</scope>
    <source>
        <strain evidence="1 2">SE-s27</strain>
    </source>
</reference>
<dbReference type="RefSeq" id="WP_169522324.1">
    <property type="nucleotide sequence ID" value="NZ_JAAMPT010000078.1"/>
</dbReference>
<sequence length="88" mass="9381">GNLIAGETGSTLTVTEVTQAQVVFSVIAISNSALQCASDTTPDRTRFTVIRSGLASNVTYTVTNAFSEQQIITVTNDGYGIYHYSLDD</sequence>
<organism evidence="1 2">
    <name type="scientific">Flavobacterium solisilvae</name>
    <dbReference type="NCBI Taxonomy" id="1852019"/>
    <lineage>
        <taxon>Bacteria</taxon>
        <taxon>Pseudomonadati</taxon>
        <taxon>Bacteroidota</taxon>
        <taxon>Flavobacteriia</taxon>
        <taxon>Flavobacteriales</taxon>
        <taxon>Flavobacteriaceae</taxon>
        <taxon>Flavobacterium</taxon>
    </lineage>
</organism>
<dbReference type="EMBL" id="JAAMPT010000078">
    <property type="protein sequence ID" value="NMH23733.1"/>
    <property type="molecule type" value="Genomic_DNA"/>
</dbReference>
<keyword evidence="2" id="KW-1185">Reference proteome</keyword>
<gene>
    <name evidence="1" type="ORF">G6042_00370</name>
</gene>
<proteinExistence type="predicted"/>
<protein>
    <submittedName>
        <fullName evidence="1">Uncharacterized protein</fullName>
    </submittedName>
</protein>
<name>A0ABX1QR14_9FLAO</name>